<dbReference type="InterPro" id="IPR013324">
    <property type="entry name" value="RNA_pol_sigma_r3/r4-like"/>
</dbReference>
<dbReference type="GO" id="GO:0003677">
    <property type="term" value="F:DNA binding"/>
    <property type="evidence" value="ECO:0007669"/>
    <property type="project" value="InterPro"/>
</dbReference>
<dbReference type="Pfam" id="PF08281">
    <property type="entry name" value="Sigma70_r4_2"/>
    <property type="match status" value="1"/>
</dbReference>
<dbReference type="AlphaFoldDB" id="A0A553CT59"/>
<comment type="caution">
    <text evidence="7">The sequence shown here is derived from an EMBL/GenBank/DDBJ whole genome shotgun (WGS) entry which is preliminary data.</text>
</comment>
<dbReference type="OrthoDB" id="1056775at2"/>
<keyword evidence="2" id="KW-0805">Transcription regulation</keyword>
<dbReference type="Proteomes" id="UP000318585">
    <property type="component" value="Unassembled WGS sequence"/>
</dbReference>
<dbReference type="InterPro" id="IPR013249">
    <property type="entry name" value="RNA_pol_sigma70_r4_t2"/>
</dbReference>
<gene>
    <name evidence="7" type="ORF">FNW17_00555</name>
</gene>
<proteinExistence type="inferred from homology"/>
<dbReference type="CDD" id="cd06171">
    <property type="entry name" value="Sigma70_r4"/>
    <property type="match status" value="1"/>
</dbReference>
<evidence type="ECO:0000256" key="4">
    <source>
        <dbReference type="ARBA" id="ARBA00023163"/>
    </source>
</evidence>
<evidence type="ECO:0000256" key="3">
    <source>
        <dbReference type="ARBA" id="ARBA00023082"/>
    </source>
</evidence>
<evidence type="ECO:0000256" key="2">
    <source>
        <dbReference type="ARBA" id="ARBA00023015"/>
    </source>
</evidence>
<keyword evidence="3" id="KW-0731">Sigma factor</keyword>
<evidence type="ECO:0000259" key="5">
    <source>
        <dbReference type="Pfam" id="PF04542"/>
    </source>
</evidence>
<evidence type="ECO:0000259" key="6">
    <source>
        <dbReference type="Pfam" id="PF08281"/>
    </source>
</evidence>
<evidence type="ECO:0000256" key="1">
    <source>
        <dbReference type="ARBA" id="ARBA00010641"/>
    </source>
</evidence>
<dbReference type="PANTHER" id="PTHR43133">
    <property type="entry name" value="RNA POLYMERASE ECF-TYPE SIGMA FACTO"/>
    <property type="match status" value="1"/>
</dbReference>
<keyword evidence="4" id="KW-0804">Transcription</keyword>
<evidence type="ECO:0000313" key="8">
    <source>
        <dbReference type="Proteomes" id="UP000318585"/>
    </source>
</evidence>
<protein>
    <submittedName>
        <fullName evidence="7">Sigma-70 family RNA polymerase sigma factor</fullName>
    </submittedName>
</protein>
<dbReference type="NCBIfam" id="TIGR02937">
    <property type="entry name" value="sigma70-ECF"/>
    <property type="match status" value="1"/>
</dbReference>
<dbReference type="SUPFAM" id="SSF88659">
    <property type="entry name" value="Sigma3 and sigma4 domains of RNA polymerase sigma factors"/>
    <property type="match status" value="1"/>
</dbReference>
<dbReference type="Gene3D" id="1.10.1740.10">
    <property type="match status" value="1"/>
</dbReference>
<accession>A0A553CT59</accession>
<dbReference type="RefSeq" id="WP_143390430.1">
    <property type="nucleotide sequence ID" value="NZ_VJZQ01000010.1"/>
</dbReference>
<dbReference type="InterPro" id="IPR036388">
    <property type="entry name" value="WH-like_DNA-bd_sf"/>
</dbReference>
<dbReference type="PANTHER" id="PTHR43133:SF46">
    <property type="entry name" value="RNA POLYMERASE SIGMA-70 FACTOR ECF SUBFAMILY"/>
    <property type="match status" value="1"/>
</dbReference>
<name>A0A553CT59_9FLAO</name>
<dbReference type="InterPro" id="IPR014284">
    <property type="entry name" value="RNA_pol_sigma-70_dom"/>
</dbReference>
<dbReference type="InterPro" id="IPR007627">
    <property type="entry name" value="RNA_pol_sigma70_r2"/>
</dbReference>
<dbReference type="InterPro" id="IPR039425">
    <property type="entry name" value="RNA_pol_sigma-70-like"/>
</dbReference>
<evidence type="ECO:0000313" key="7">
    <source>
        <dbReference type="EMBL" id="TRX23703.1"/>
    </source>
</evidence>
<dbReference type="EMBL" id="VJZR01000001">
    <property type="protein sequence ID" value="TRX23703.1"/>
    <property type="molecule type" value="Genomic_DNA"/>
</dbReference>
<dbReference type="GO" id="GO:0016987">
    <property type="term" value="F:sigma factor activity"/>
    <property type="evidence" value="ECO:0007669"/>
    <property type="project" value="UniProtKB-KW"/>
</dbReference>
<feature type="domain" description="RNA polymerase sigma-70 region 2" evidence="5">
    <location>
        <begin position="21"/>
        <end position="83"/>
    </location>
</feature>
<dbReference type="GO" id="GO:0006352">
    <property type="term" value="P:DNA-templated transcription initiation"/>
    <property type="evidence" value="ECO:0007669"/>
    <property type="project" value="InterPro"/>
</dbReference>
<organism evidence="7 8">
    <name type="scientific">Flavobacterium franklandianum</name>
    <dbReference type="NCBI Taxonomy" id="2594430"/>
    <lineage>
        <taxon>Bacteria</taxon>
        <taxon>Pseudomonadati</taxon>
        <taxon>Bacteroidota</taxon>
        <taxon>Flavobacteriia</taxon>
        <taxon>Flavobacteriales</taxon>
        <taxon>Flavobacteriaceae</taxon>
        <taxon>Flavobacterium</taxon>
    </lineage>
</organism>
<dbReference type="InterPro" id="IPR013325">
    <property type="entry name" value="RNA_pol_sigma_r2"/>
</dbReference>
<sequence length="180" mass="21101">MILEKLISECQKNQPKAQEQLYRLFEKKFFGLCLKYSSSYADAQDNFQEGFLIIFRKINQYSGKGSFEGWAKRILINNALQKYKGVRFMEVLTDNIPDVDLEIDEEEISLDYLMQIIHELPDQYRIVFSLYVLDDYSHQEISEMLSISTGTTKSNLHRARLILKEKIEKKTVTNLKISAK</sequence>
<dbReference type="Pfam" id="PF04542">
    <property type="entry name" value="Sigma70_r2"/>
    <property type="match status" value="1"/>
</dbReference>
<reference evidence="7 8" key="1">
    <citation type="submission" date="2019-07" db="EMBL/GenBank/DDBJ databases">
        <title>Novel species of Flavobacterium.</title>
        <authorList>
            <person name="Liu Q."/>
            <person name="Xin Y.-H."/>
        </authorList>
    </citation>
    <scope>NUCLEOTIDE SEQUENCE [LARGE SCALE GENOMIC DNA]</scope>
    <source>
        <strain evidence="7 8">LB3P56</strain>
    </source>
</reference>
<feature type="domain" description="RNA polymerase sigma factor 70 region 4 type 2" evidence="6">
    <location>
        <begin position="111"/>
        <end position="161"/>
    </location>
</feature>
<dbReference type="Gene3D" id="1.10.10.10">
    <property type="entry name" value="Winged helix-like DNA-binding domain superfamily/Winged helix DNA-binding domain"/>
    <property type="match status" value="1"/>
</dbReference>
<keyword evidence="8" id="KW-1185">Reference proteome</keyword>
<dbReference type="SUPFAM" id="SSF88946">
    <property type="entry name" value="Sigma2 domain of RNA polymerase sigma factors"/>
    <property type="match status" value="1"/>
</dbReference>
<comment type="similarity">
    <text evidence="1">Belongs to the sigma-70 factor family. ECF subfamily.</text>
</comment>